<accession>A5I6A1</accession>
<accession>A7G7I4</accession>
<dbReference type="KEGG" id="cbo:CBO3022"/>
<proteinExistence type="predicted"/>
<dbReference type="Proteomes" id="UP000001986">
    <property type="component" value="Chromosome"/>
</dbReference>
<sequence length="585" mass="68222">MDNSIFCYLDNSNGNDLNIGTTKDKAFKTIGKAKDFIKNNGGIGDVYIIGYYNIPSFELVNNDIFLNIIGISKQSEIYYVHPFGDNVNCLKNVNFYKLKVSCGDSRFNYHPYTENVNFYNCIITFSGCPFYGYKSNFYNCIFENALTSIDYRFSDGNVYRIGGKFSNCIFNKNIFNEKTNFISAIKQSYNLSVDNIYFYINEKNKNDISIRNNGDINILNEDGTRSDIGIYGGMTPYIFNFYKFLLKQNQNYYTIKSEFYKNNNYKPITELEGKEVLTQNNFETYGIDDLNLLTKTIDTRVINGIDKGRLGSGKYFEVGLYNCCKRVKSQPVLDYTDNIMPQMNASTVNGITVTASSTEGNYYPYQAFDRNPSNAYAWSSNRYDSPEIRQSANLYINFNTLTRKVSKYKILSYYCYPYDIKLYGSNDNTDWKLLDERNNVVSEYKWYDFKFKNTINYQYYKFNFKTNEEKVFINEMELMELIIPFKYLIEYNSQLYTFNNTEIILSSSQVLDENNFINNGFVDATAITEEQWNTAFSDKSNLKLLIWTDDMSKTDVNIETETIPFRPIDKLKKNSDICNILFKEV</sequence>
<dbReference type="HOGENOM" id="CLU_465976_0_0_9"/>
<dbReference type="SUPFAM" id="SSF49785">
    <property type="entry name" value="Galactose-binding domain-like"/>
    <property type="match status" value="1"/>
</dbReference>
<evidence type="ECO:0000256" key="1">
    <source>
        <dbReference type="ARBA" id="ARBA00023295"/>
    </source>
</evidence>
<dbReference type="GeneID" id="5186998"/>
<dbReference type="InterPro" id="IPR000421">
    <property type="entry name" value="FA58C"/>
</dbReference>
<evidence type="ECO:0000313" key="3">
    <source>
        <dbReference type="EMBL" id="CAL84583.1"/>
    </source>
</evidence>
<dbReference type="GO" id="GO:0016798">
    <property type="term" value="F:hydrolase activity, acting on glycosyl bonds"/>
    <property type="evidence" value="ECO:0007669"/>
    <property type="project" value="UniProtKB-KW"/>
</dbReference>
<dbReference type="EMBL" id="AM412317">
    <property type="protein sequence ID" value="CAL84583.1"/>
    <property type="molecule type" value="Genomic_DNA"/>
</dbReference>
<dbReference type="Gene3D" id="2.60.120.260">
    <property type="entry name" value="Galactose-binding domain-like"/>
    <property type="match status" value="1"/>
</dbReference>
<gene>
    <name evidence="3" type="ordered locus">CBO3022</name>
</gene>
<dbReference type="AlphaFoldDB" id="A5I6A1"/>
<dbReference type="KEGG" id="cbh:CLC_2919"/>
<name>A5I6A1_CLOBH</name>
<keyword evidence="4" id="KW-1185">Reference proteome</keyword>
<keyword evidence="1" id="KW-0378">Hydrolase</keyword>
<protein>
    <recommendedName>
        <fullName evidence="2">F5/8 type C domain-containing protein</fullName>
    </recommendedName>
</protein>
<feature type="domain" description="F5/8 type C" evidence="2">
    <location>
        <begin position="353"/>
        <end position="470"/>
    </location>
</feature>
<dbReference type="Pfam" id="PF00754">
    <property type="entry name" value="F5_F8_type_C"/>
    <property type="match status" value="1"/>
</dbReference>
<keyword evidence="1" id="KW-0326">Glycosidase</keyword>
<dbReference type="PATRIC" id="fig|413999.7.peg.2998"/>
<dbReference type="RefSeq" id="WP_012048044.1">
    <property type="nucleotide sequence ID" value="NC_009698.1"/>
</dbReference>
<organism evidence="3 4">
    <name type="scientific">Clostridium botulinum (strain Hall / ATCC 3502 / NCTC 13319 / Type A)</name>
    <dbReference type="NCBI Taxonomy" id="441771"/>
    <lineage>
        <taxon>Bacteria</taxon>
        <taxon>Bacillati</taxon>
        <taxon>Bacillota</taxon>
        <taxon>Clostridia</taxon>
        <taxon>Eubacteriales</taxon>
        <taxon>Clostridiaceae</taxon>
        <taxon>Clostridium</taxon>
    </lineage>
</organism>
<evidence type="ECO:0000259" key="2">
    <source>
        <dbReference type="Pfam" id="PF00754"/>
    </source>
</evidence>
<dbReference type="InterPro" id="IPR008979">
    <property type="entry name" value="Galactose-bd-like_sf"/>
</dbReference>
<evidence type="ECO:0000313" key="4">
    <source>
        <dbReference type="Proteomes" id="UP000001986"/>
    </source>
</evidence>
<reference evidence="3 4" key="1">
    <citation type="journal article" date="2007" name="Genome Res.">
        <title>Genome sequence of a proteolytic (Group I) Clostridium botulinum strain Hall A and comparative analysis of the clostridial genomes.</title>
        <authorList>
            <person name="Sebaihia M."/>
            <person name="Peck M.W."/>
            <person name="Minton N.P."/>
            <person name="Thomson N.R."/>
            <person name="Holden M.T.G."/>
            <person name="Mitchell W.J."/>
            <person name="Carter A.T."/>
            <person name="Bentley S.D."/>
            <person name="Mason D.R."/>
            <person name="Crossman L."/>
            <person name="Paul C.J."/>
            <person name="Ivens A."/>
            <person name="Wells-Bennik M.H.J."/>
            <person name="Davis I.J."/>
            <person name="Cerdeno-Tarraga A.M."/>
            <person name="Churcher C."/>
            <person name="Quail M.A."/>
            <person name="Chillingworth T."/>
            <person name="Feltwell T."/>
            <person name="Fraser A."/>
            <person name="Goodhead I."/>
            <person name="Hance Z."/>
            <person name="Jagels K."/>
            <person name="Larke N."/>
            <person name="Maddison M."/>
            <person name="Moule S."/>
            <person name="Mungall K."/>
            <person name="Norbertczak H."/>
            <person name="Rabbinowitsch E."/>
            <person name="Sanders M."/>
            <person name="Simmonds M."/>
            <person name="White B."/>
            <person name="Whithead S."/>
            <person name="Parkhill J."/>
        </authorList>
    </citation>
    <scope>NUCLEOTIDE SEQUENCE [LARGE SCALE GENOMIC DNA]</scope>
    <source>
        <strain evidence="4">Hall / ATCC 3502 / NCTC 13319 / Type A [Sanger]</strain>
    </source>
</reference>